<proteinExistence type="predicted"/>
<dbReference type="EMBL" id="AZRA01000014">
    <property type="protein sequence ID" value="KDB53803.1"/>
    <property type="molecule type" value="Genomic_DNA"/>
</dbReference>
<name>A0A059KRQ5_9BURK</name>
<dbReference type="Proteomes" id="UP000026714">
    <property type="component" value="Unassembled WGS sequence"/>
</dbReference>
<evidence type="ECO:0000313" key="2">
    <source>
        <dbReference type="EMBL" id="KDB53803.1"/>
    </source>
</evidence>
<evidence type="ECO:0000313" key="3">
    <source>
        <dbReference type="Proteomes" id="UP000026714"/>
    </source>
</evidence>
<comment type="caution">
    <text evidence="2">The sequence shown here is derived from an EMBL/GenBank/DDBJ whole genome shotgun (WGS) entry which is preliminary data.</text>
</comment>
<sequence>MPPPLRRSCQPVNPAHSGALSGTRSDIQAEMARFLLEICSGVIQ</sequence>
<keyword evidence="3" id="KW-1185">Reference proteome</keyword>
<gene>
    <name evidence="2" type="ORF">X805_05930</name>
</gene>
<dbReference type="AlphaFoldDB" id="A0A059KRQ5"/>
<organism evidence="2 3">
    <name type="scientific">Sphaerotilus natans subsp. natans DSM 6575</name>
    <dbReference type="NCBI Taxonomy" id="1286631"/>
    <lineage>
        <taxon>Bacteria</taxon>
        <taxon>Pseudomonadati</taxon>
        <taxon>Pseudomonadota</taxon>
        <taxon>Betaproteobacteria</taxon>
        <taxon>Burkholderiales</taxon>
        <taxon>Sphaerotilaceae</taxon>
        <taxon>Sphaerotilus</taxon>
    </lineage>
</organism>
<accession>A0A059KRQ5</accession>
<evidence type="ECO:0000256" key="1">
    <source>
        <dbReference type="SAM" id="MobiDB-lite"/>
    </source>
</evidence>
<reference evidence="2 3" key="1">
    <citation type="journal article" date="2014" name="FEMS Microbiol. Ecol.">
        <title>Sphaerotilus natans encrusted with nanoball-shaped Fe(III) oxide minerals formed by nitrate-reducing mixotrophic Fe(II) oxidation.</title>
        <authorList>
            <person name="Park S."/>
            <person name="Kim D.H."/>
            <person name="Lee J.H."/>
            <person name="Hur H.G."/>
        </authorList>
    </citation>
    <scope>NUCLEOTIDE SEQUENCE [LARGE SCALE GENOMIC DNA]</scope>
    <source>
        <strain evidence="2 3">DSM 6575</strain>
    </source>
</reference>
<protein>
    <submittedName>
        <fullName evidence="2">Uncharacterized protein</fullName>
    </submittedName>
</protein>
<feature type="region of interest" description="Disordered" evidence="1">
    <location>
        <begin position="1"/>
        <end position="23"/>
    </location>
</feature>